<dbReference type="Proteomes" id="UP000664369">
    <property type="component" value="Unassembled WGS sequence"/>
</dbReference>
<dbReference type="RefSeq" id="WP_208173603.1">
    <property type="nucleotide sequence ID" value="NZ_JAGETZ010000001.1"/>
</dbReference>
<proteinExistence type="predicted"/>
<evidence type="ECO:0000313" key="2">
    <source>
        <dbReference type="Proteomes" id="UP000664369"/>
    </source>
</evidence>
<organism evidence="1 2">
    <name type="scientific">Hymenobacter negativus</name>
    <dbReference type="NCBI Taxonomy" id="2795026"/>
    <lineage>
        <taxon>Bacteria</taxon>
        <taxon>Pseudomonadati</taxon>
        <taxon>Bacteroidota</taxon>
        <taxon>Cytophagia</taxon>
        <taxon>Cytophagales</taxon>
        <taxon>Hymenobacteraceae</taxon>
        <taxon>Hymenobacter</taxon>
    </lineage>
</organism>
<evidence type="ECO:0000313" key="1">
    <source>
        <dbReference type="EMBL" id="MBO2008084.1"/>
    </source>
</evidence>
<protein>
    <submittedName>
        <fullName evidence="1">Uncharacterized protein</fullName>
    </submittedName>
</protein>
<comment type="caution">
    <text evidence="1">The sequence shown here is derived from an EMBL/GenBank/DDBJ whole genome shotgun (WGS) entry which is preliminary data.</text>
</comment>
<keyword evidence="2" id="KW-1185">Reference proteome</keyword>
<dbReference type="EMBL" id="JAGETZ010000001">
    <property type="protein sequence ID" value="MBO2008084.1"/>
    <property type="molecule type" value="Genomic_DNA"/>
</dbReference>
<reference evidence="1 2" key="1">
    <citation type="submission" date="2021-03" db="EMBL/GenBank/DDBJ databases">
        <authorList>
            <person name="Kim M.K."/>
        </authorList>
    </citation>
    <scope>NUCLEOTIDE SEQUENCE [LARGE SCALE GENOMIC DNA]</scope>
    <source>
        <strain evidence="1 2">BT442</strain>
    </source>
</reference>
<sequence>MLTETQRQLLAELQQEVQSHGLQSGEIILELSEVAGSRYAVEPLLVAFFSQQAIRIFPEGSAVSEITYQQAVASMKYGLSSKINYTRINREFSPSDQNRIVHSFLRLFDKPRFYSTSARIYRANLDLEDFWESGGAIVIDEHAIGILWENDLYAKFR</sequence>
<accession>A0ABS3QA08</accession>
<name>A0ABS3QA08_9BACT</name>
<gene>
    <name evidence="1" type="ORF">J4E00_03420</name>
</gene>